<dbReference type="Proteomes" id="UP000823597">
    <property type="component" value="Unassembled WGS sequence"/>
</dbReference>
<gene>
    <name evidence="1" type="ORF">IAB93_00325</name>
</gene>
<evidence type="ECO:0000313" key="1">
    <source>
        <dbReference type="EMBL" id="MBO8464425.1"/>
    </source>
</evidence>
<dbReference type="AlphaFoldDB" id="A0A9D9I2G0"/>
<protein>
    <submittedName>
        <fullName evidence="1">Uncharacterized protein</fullName>
    </submittedName>
</protein>
<sequence length="210" mass="24879">MDYKSIIDEILDETFKVIENVYKYQRESKVAQSSLKIDSRIIFPKYSNRKDSKREDRISEQELRFIFVEQLNRYASENGEEIYYSVETPTEKKYVFSKDVDPRVATQDDINNKKGVSARTDLVIYKKDKDEFKRVALIEFKALNPIGRNYEKDFCKLNNEGGKDILKYFIQIVKNYDKGTINSIKDKIKNKGDVIYKCYCLDKCDYIKEI</sequence>
<organism evidence="1 2">
    <name type="scientific">Candidatus Merdivivens pullistercoris</name>
    <dbReference type="NCBI Taxonomy" id="2840873"/>
    <lineage>
        <taxon>Bacteria</taxon>
        <taxon>Pseudomonadati</taxon>
        <taxon>Bacteroidota</taxon>
        <taxon>Bacteroidia</taxon>
        <taxon>Bacteroidales</taxon>
        <taxon>Muribaculaceae</taxon>
        <taxon>Muribaculaceae incertae sedis</taxon>
        <taxon>Candidatus Merdivivens</taxon>
    </lineage>
</organism>
<name>A0A9D9I2G0_9BACT</name>
<dbReference type="EMBL" id="JADIME010000003">
    <property type="protein sequence ID" value="MBO8464425.1"/>
    <property type="molecule type" value="Genomic_DNA"/>
</dbReference>
<accession>A0A9D9I2G0</accession>
<proteinExistence type="predicted"/>
<comment type="caution">
    <text evidence="1">The sequence shown here is derived from an EMBL/GenBank/DDBJ whole genome shotgun (WGS) entry which is preliminary data.</text>
</comment>
<reference evidence="1" key="2">
    <citation type="journal article" date="2021" name="PeerJ">
        <title>Extensive microbial diversity within the chicken gut microbiome revealed by metagenomics and culture.</title>
        <authorList>
            <person name="Gilroy R."/>
            <person name="Ravi A."/>
            <person name="Getino M."/>
            <person name="Pursley I."/>
            <person name="Horton D.L."/>
            <person name="Alikhan N.F."/>
            <person name="Baker D."/>
            <person name="Gharbi K."/>
            <person name="Hall N."/>
            <person name="Watson M."/>
            <person name="Adriaenssens E.M."/>
            <person name="Foster-Nyarko E."/>
            <person name="Jarju S."/>
            <person name="Secka A."/>
            <person name="Antonio M."/>
            <person name="Oren A."/>
            <person name="Chaudhuri R.R."/>
            <person name="La Ragione R."/>
            <person name="Hildebrand F."/>
            <person name="Pallen M.J."/>
        </authorList>
    </citation>
    <scope>NUCLEOTIDE SEQUENCE</scope>
    <source>
        <strain evidence="1">10037</strain>
    </source>
</reference>
<evidence type="ECO:0000313" key="2">
    <source>
        <dbReference type="Proteomes" id="UP000823597"/>
    </source>
</evidence>
<reference evidence="1" key="1">
    <citation type="submission" date="2020-10" db="EMBL/GenBank/DDBJ databases">
        <authorList>
            <person name="Gilroy R."/>
        </authorList>
    </citation>
    <scope>NUCLEOTIDE SEQUENCE</scope>
    <source>
        <strain evidence="1">10037</strain>
    </source>
</reference>